<protein>
    <recommendedName>
        <fullName evidence="11">G-protein coupled receptors family 1 profile domain-containing protein</fullName>
    </recommendedName>
</protein>
<dbReference type="PROSITE" id="PS00237">
    <property type="entry name" value="G_PROTEIN_RECEP_F1_1"/>
    <property type="match status" value="1"/>
</dbReference>
<comment type="similarity">
    <text evidence="2 9">Belongs to the G-protein coupled receptor 1 family.</text>
</comment>
<evidence type="ECO:0000256" key="7">
    <source>
        <dbReference type="ARBA" id="ARBA00023170"/>
    </source>
</evidence>
<proteinExistence type="inferred from homology"/>
<name>A0A9P0TY31_PIEBR</name>
<keyword evidence="5 9" id="KW-0297">G-protein coupled receptor</keyword>
<feature type="transmembrane region" description="Helical" evidence="10">
    <location>
        <begin position="606"/>
        <end position="628"/>
    </location>
</feature>
<dbReference type="PROSITE" id="PS50262">
    <property type="entry name" value="G_PROTEIN_RECEP_F1_2"/>
    <property type="match status" value="2"/>
</dbReference>
<comment type="subcellular location">
    <subcellularLocation>
        <location evidence="1">Membrane</location>
        <topology evidence="1">Multi-pass membrane protein</topology>
    </subcellularLocation>
</comment>
<evidence type="ECO:0000313" key="12">
    <source>
        <dbReference type="EMBL" id="CAH4037024.1"/>
    </source>
</evidence>
<dbReference type="InterPro" id="IPR000276">
    <property type="entry name" value="GPCR_Rhodpsn"/>
</dbReference>
<feature type="transmembrane region" description="Helical" evidence="10">
    <location>
        <begin position="158"/>
        <end position="181"/>
    </location>
</feature>
<dbReference type="AlphaFoldDB" id="A0A9P0TY31"/>
<sequence>MCLGVIGNVMVPIVILKTKDMRNSTNIFLVNLSIADLMVLLVCTPTVLVEVNSKAETWVLGKELCLAVPFVELTVAHASVLTILAISFERYYAICEPLRAGYVCTKTRATLICALAWFFAALFTSPILAIAELHSVTREDGTVQQCLTQAVTVWEITFFVMVIILLYILPLIILIILYTVIAKNLISAASKVVMNKTVDPYNVRARKQVILMLGTVVLCFFLCLMPYRVLALWIIITPSELSDNISPEKWYNLLYFSRIMLYINSAINPILYNLMSSKFRVGFCKVCICYKRATDRNQNRRVQRTVTNGSTTSSSLSRTTNSLKKLFTHRTSFDKSETEAEKESKDVARHNFFAIFTSKRFIRQQSAPVCESKPKINRMRSEGNMTEVENILPLDRPGDRDTPRFIGHSNVNTKNRLDIELDGNRDHGSLRRTVLINSAKAKSLEDNKKFVVYQKIKVDCVVGFKSKSVDYDFPESFVPILAVATFTYERYDDGTEVPVCLTQADTFWSALFFILIIAIFFIIPLGILLVLYSVIAKNLMENPVLIAHNSKNTNNAGNVLRYRKQVILMLGTVVLSFFICLLPFKALTLWIIIFPPETIMSLGIDGYYILLYFCRVMLYLNSAINPILYNLMSSKFREGFVKLLRVNKLMRCGRNLRENMQRRDTFNTTTSTGFSSSQNANDSFWRRYSNRTSSQKLFLNRESKKIKEVKEIFDTKVQQMKVGEIINVENTRRNSMKIIAAMNELNHDLDSIINADNVKRDAKVEKPSDIEVHVEINTETVPDKQIQILNLDAKSNNVCATLVHECDRKKYVCVPEQDKTIFVYDFKSNESFV</sequence>
<keyword evidence="7 9" id="KW-0675">Receptor</keyword>
<dbReference type="PRINTS" id="PR00237">
    <property type="entry name" value="GPCRRHODOPSN"/>
</dbReference>
<evidence type="ECO:0000256" key="6">
    <source>
        <dbReference type="ARBA" id="ARBA00023136"/>
    </source>
</evidence>
<evidence type="ECO:0000313" key="13">
    <source>
        <dbReference type="Proteomes" id="UP001152562"/>
    </source>
</evidence>
<evidence type="ECO:0000256" key="9">
    <source>
        <dbReference type="RuleBase" id="RU000688"/>
    </source>
</evidence>
<dbReference type="SUPFAM" id="SSF81321">
    <property type="entry name" value="Family A G protein-coupled receptor-like"/>
    <property type="match status" value="2"/>
</dbReference>
<dbReference type="InterPro" id="IPR017452">
    <property type="entry name" value="GPCR_Rhodpsn_7TM"/>
</dbReference>
<dbReference type="EMBL" id="CALOZG010000085">
    <property type="protein sequence ID" value="CAH4037024.1"/>
    <property type="molecule type" value="Genomic_DNA"/>
</dbReference>
<evidence type="ECO:0000256" key="10">
    <source>
        <dbReference type="SAM" id="Phobius"/>
    </source>
</evidence>
<reference evidence="12" key="1">
    <citation type="submission" date="2022-05" db="EMBL/GenBank/DDBJ databases">
        <authorList>
            <person name="Okamura Y."/>
        </authorList>
    </citation>
    <scope>NUCLEOTIDE SEQUENCE</scope>
</reference>
<keyword evidence="3 9" id="KW-0812">Transmembrane</keyword>
<feature type="domain" description="G-protein coupled receptors family 1 profile" evidence="11">
    <location>
        <begin position="500"/>
        <end position="629"/>
    </location>
</feature>
<feature type="transmembrane region" description="Helical" evidence="10">
    <location>
        <begin position="507"/>
        <end position="532"/>
    </location>
</feature>
<accession>A0A9P0TY31</accession>
<feature type="transmembrane region" description="Helical" evidence="10">
    <location>
        <begin position="27"/>
        <end position="48"/>
    </location>
</feature>
<evidence type="ECO:0000256" key="1">
    <source>
        <dbReference type="ARBA" id="ARBA00004141"/>
    </source>
</evidence>
<dbReference type="GO" id="GO:0005886">
    <property type="term" value="C:plasma membrane"/>
    <property type="evidence" value="ECO:0007669"/>
    <property type="project" value="TreeGrafter"/>
</dbReference>
<keyword evidence="6 10" id="KW-0472">Membrane</keyword>
<feature type="transmembrane region" description="Helical" evidence="10">
    <location>
        <begin position="109"/>
        <end position="131"/>
    </location>
</feature>
<keyword evidence="4 10" id="KW-1133">Transmembrane helix</keyword>
<dbReference type="PANTHER" id="PTHR24243:SF233">
    <property type="entry name" value="THYROTROPIN-RELEASING HORMONE RECEPTOR"/>
    <property type="match status" value="1"/>
</dbReference>
<comment type="caution">
    <text evidence="12">The sequence shown here is derived from an EMBL/GenBank/DDBJ whole genome shotgun (WGS) entry which is preliminary data.</text>
</comment>
<dbReference type="Pfam" id="PF00001">
    <property type="entry name" value="7tm_1"/>
    <property type="match status" value="2"/>
</dbReference>
<feature type="transmembrane region" description="Helical" evidence="10">
    <location>
        <begin position="209"/>
        <end position="236"/>
    </location>
</feature>
<organism evidence="12 13">
    <name type="scientific">Pieris brassicae</name>
    <name type="common">White butterfly</name>
    <name type="synonym">Large white butterfly</name>
    <dbReference type="NCBI Taxonomy" id="7116"/>
    <lineage>
        <taxon>Eukaryota</taxon>
        <taxon>Metazoa</taxon>
        <taxon>Ecdysozoa</taxon>
        <taxon>Arthropoda</taxon>
        <taxon>Hexapoda</taxon>
        <taxon>Insecta</taxon>
        <taxon>Pterygota</taxon>
        <taxon>Neoptera</taxon>
        <taxon>Endopterygota</taxon>
        <taxon>Lepidoptera</taxon>
        <taxon>Glossata</taxon>
        <taxon>Ditrysia</taxon>
        <taxon>Papilionoidea</taxon>
        <taxon>Pieridae</taxon>
        <taxon>Pierinae</taxon>
        <taxon>Pieris</taxon>
    </lineage>
</organism>
<dbReference type="GO" id="GO:0004930">
    <property type="term" value="F:G protein-coupled receptor activity"/>
    <property type="evidence" value="ECO:0007669"/>
    <property type="project" value="UniProtKB-KW"/>
</dbReference>
<gene>
    <name evidence="12" type="ORF">PIBRA_LOCUS12758</name>
</gene>
<dbReference type="PANTHER" id="PTHR24243">
    <property type="entry name" value="G-PROTEIN COUPLED RECEPTOR"/>
    <property type="match status" value="1"/>
</dbReference>
<dbReference type="Gene3D" id="1.20.1070.10">
    <property type="entry name" value="Rhodopsin 7-helix transmembrane proteins"/>
    <property type="match status" value="2"/>
</dbReference>
<evidence type="ECO:0000256" key="4">
    <source>
        <dbReference type="ARBA" id="ARBA00022989"/>
    </source>
</evidence>
<feature type="domain" description="G-protein coupled receptors family 1 profile" evidence="11">
    <location>
        <begin position="7"/>
        <end position="272"/>
    </location>
</feature>
<evidence type="ECO:0000256" key="2">
    <source>
        <dbReference type="ARBA" id="ARBA00010663"/>
    </source>
</evidence>
<keyword evidence="13" id="KW-1185">Reference proteome</keyword>
<evidence type="ECO:0000256" key="5">
    <source>
        <dbReference type="ARBA" id="ARBA00023040"/>
    </source>
</evidence>
<dbReference type="Proteomes" id="UP001152562">
    <property type="component" value="Unassembled WGS sequence"/>
</dbReference>
<keyword evidence="8 9" id="KW-0807">Transducer</keyword>
<feature type="transmembrane region" description="Helical" evidence="10">
    <location>
        <begin position="68"/>
        <end position="88"/>
    </location>
</feature>
<evidence type="ECO:0000256" key="8">
    <source>
        <dbReference type="ARBA" id="ARBA00023224"/>
    </source>
</evidence>
<evidence type="ECO:0000259" key="11">
    <source>
        <dbReference type="PROSITE" id="PS50262"/>
    </source>
</evidence>
<feature type="transmembrane region" description="Helical" evidence="10">
    <location>
        <begin position="566"/>
        <end position="594"/>
    </location>
</feature>
<evidence type="ECO:0000256" key="3">
    <source>
        <dbReference type="ARBA" id="ARBA00022692"/>
    </source>
</evidence>